<organism evidence="5">
    <name type="scientific">Nippostrongylus brasiliensis</name>
    <name type="common">Rat hookworm</name>
    <dbReference type="NCBI Taxonomy" id="27835"/>
    <lineage>
        <taxon>Eukaryota</taxon>
        <taxon>Metazoa</taxon>
        <taxon>Ecdysozoa</taxon>
        <taxon>Nematoda</taxon>
        <taxon>Chromadorea</taxon>
        <taxon>Rhabditida</taxon>
        <taxon>Rhabditina</taxon>
        <taxon>Rhabditomorpha</taxon>
        <taxon>Strongyloidea</taxon>
        <taxon>Heligmosomidae</taxon>
        <taxon>Nippostrongylus</taxon>
    </lineage>
</organism>
<dbReference type="AlphaFoldDB" id="A0A0N4YFV9"/>
<keyword evidence="2" id="KW-0732">Signal</keyword>
<evidence type="ECO:0000313" key="3">
    <source>
        <dbReference type="EMBL" id="VDL79258.1"/>
    </source>
</evidence>
<feature type="compositionally biased region" description="Pro residues" evidence="1">
    <location>
        <begin position="53"/>
        <end position="67"/>
    </location>
</feature>
<gene>
    <name evidence="3" type="ORF">NBR_LOCUS15664</name>
</gene>
<dbReference type="WBParaSite" id="NBR_0001566301-mRNA-1">
    <property type="protein sequence ID" value="NBR_0001566301-mRNA-1"/>
    <property type="gene ID" value="NBR_0001566301"/>
</dbReference>
<reference evidence="3 4" key="2">
    <citation type="submission" date="2018-11" db="EMBL/GenBank/DDBJ databases">
        <authorList>
            <consortium name="Pathogen Informatics"/>
        </authorList>
    </citation>
    <scope>NUCLEOTIDE SEQUENCE [LARGE SCALE GENOMIC DNA]</scope>
</reference>
<feature type="region of interest" description="Disordered" evidence="1">
    <location>
        <begin position="53"/>
        <end position="106"/>
    </location>
</feature>
<dbReference type="EMBL" id="UYSL01021834">
    <property type="protein sequence ID" value="VDL79258.1"/>
    <property type="molecule type" value="Genomic_DNA"/>
</dbReference>
<keyword evidence="4" id="KW-1185">Reference proteome</keyword>
<evidence type="ECO:0000256" key="2">
    <source>
        <dbReference type="SAM" id="SignalP"/>
    </source>
</evidence>
<evidence type="ECO:0000313" key="5">
    <source>
        <dbReference type="WBParaSite" id="NBR_0001566301-mRNA-1"/>
    </source>
</evidence>
<feature type="chain" id="PRO_5043125696" evidence="2">
    <location>
        <begin position="16"/>
        <end position="124"/>
    </location>
</feature>
<evidence type="ECO:0000313" key="4">
    <source>
        <dbReference type="Proteomes" id="UP000271162"/>
    </source>
</evidence>
<sequence length="124" mass="13390">MKAVLLLSFVAASNAFCCAPAFTTCCMAYQPPTIIGYQRIPIYAKVPRRPVPVPETYQAPPPPPPMPSYVQPQQQFPTLESAPASQSISGSADVSQSISQNYDQSGASSKNFVMEAPVAKRLRL</sequence>
<dbReference type="Proteomes" id="UP000271162">
    <property type="component" value="Unassembled WGS sequence"/>
</dbReference>
<proteinExistence type="predicted"/>
<name>A0A0N4YFV9_NIPBR</name>
<evidence type="ECO:0000256" key="1">
    <source>
        <dbReference type="SAM" id="MobiDB-lite"/>
    </source>
</evidence>
<feature type="signal peptide" evidence="2">
    <location>
        <begin position="1"/>
        <end position="15"/>
    </location>
</feature>
<reference evidence="5" key="1">
    <citation type="submission" date="2017-02" db="UniProtKB">
        <authorList>
            <consortium name="WormBaseParasite"/>
        </authorList>
    </citation>
    <scope>IDENTIFICATION</scope>
</reference>
<feature type="compositionally biased region" description="Polar residues" evidence="1">
    <location>
        <begin position="83"/>
        <end position="106"/>
    </location>
</feature>
<protein>
    <submittedName>
        <fullName evidence="5">CPCFC domain-containing protein</fullName>
    </submittedName>
</protein>
<accession>A0A0N4YFV9</accession>